<evidence type="ECO:0000313" key="2">
    <source>
        <dbReference type="EMBL" id="KAK1286239.1"/>
    </source>
</evidence>
<protein>
    <submittedName>
        <fullName evidence="2">Uncharacterized protein</fullName>
    </submittedName>
</protein>
<gene>
    <name evidence="2" type="ORF">QJS10_CPB20g00565</name>
</gene>
<dbReference type="Proteomes" id="UP001180020">
    <property type="component" value="Unassembled WGS sequence"/>
</dbReference>
<sequence length="56" mass="6145">MRNPRPIVVIIHNSFIKPHASGSRSPQRGQGDGPYLSINRPSRCLGDLALAKHNTI</sequence>
<dbReference type="EMBL" id="JAUJYO010000020">
    <property type="protein sequence ID" value="KAK1286239.1"/>
    <property type="molecule type" value="Genomic_DNA"/>
</dbReference>
<name>A0AAV9CCD5_ACOCL</name>
<dbReference type="AlphaFoldDB" id="A0AAV9CCD5"/>
<accession>A0AAV9CCD5</accession>
<evidence type="ECO:0000256" key="1">
    <source>
        <dbReference type="SAM" id="MobiDB-lite"/>
    </source>
</evidence>
<reference evidence="2" key="1">
    <citation type="journal article" date="2023" name="Nat. Commun.">
        <title>Diploid and tetraploid genomes of Acorus and the evolution of monocots.</title>
        <authorList>
            <person name="Ma L."/>
            <person name="Liu K.W."/>
            <person name="Li Z."/>
            <person name="Hsiao Y.Y."/>
            <person name="Qi Y."/>
            <person name="Fu T."/>
            <person name="Tang G.D."/>
            <person name="Zhang D."/>
            <person name="Sun W.H."/>
            <person name="Liu D.K."/>
            <person name="Li Y."/>
            <person name="Chen G.Z."/>
            <person name="Liu X.D."/>
            <person name="Liao X.Y."/>
            <person name="Jiang Y.T."/>
            <person name="Yu X."/>
            <person name="Hao Y."/>
            <person name="Huang J."/>
            <person name="Zhao X.W."/>
            <person name="Ke S."/>
            <person name="Chen Y.Y."/>
            <person name="Wu W.L."/>
            <person name="Hsu J.L."/>
            <person name="Lin Y.F."/>
            <person name="Huang M.D."/>
            <person name="Li C.Y."/>
            <person name="Huang L."/>
            <person name="Wang Z.W."/>
            <person name="Zhao X."/>
            <person name="Zhong W.Y."/>
            <person name="Peng D.H."/>
            <person name="Ahmad S."/>
            <person name="Lan S."/>
            <person name="Zhang J.S."/>
            <person name="Tsai W.C."/>
            <person name="Van de Peer Y."/>
            <person name="Liu Z.J."/>
        </authorList>
    </citation>
    <scope>NUCLEOTIDE SEQUENCE</scope>
    <source>
        <strain evidence="2">CP</strain>
    </source>
</reference>
<organism evidence="2 3">
    <name type="scientific">Acorus calamus</name>
    <name type="common">Sweet flag</name>
    <dbReference type="NCBI Taxonomy" id="4465"/>
    <lineage>
        <taxon>Eukaryota</taxon>
        <taxon>Viridiplantae</taxon>
        <taxon>Streptophyta</taxon>
        <taxon>Embryophyta</taxon>
        <taxon>Tracheophyta</taxon>
        <taxon>Spermatophyta</taxon>
        <taxon>Magnoliopsida</taxon>
        <taxon>Liliopsida</taxon>
        <taxon>Acoraceae</taxon>
        <taxon>Acorus</taxon>
    </lineage>
</organism>
<comment type="caution">
    <text evidence="2">The sequence shown here is derived from an EMBL/GenBank/DDBJ whole genome shotgun (WGS) entry which is preliminary data.</text>
</comment>
<feature type="region of interest" description="Disordered" evidence="1">
    <location>
        <begin position="18"/>
        <end position="38"/>
    </location>
</feature>
<keyword evidence="3" id="KW-1185">Reference proteome</keyword>
<reference evidence="2" key="2">
    <citation type="submission" date="2023-06" db="EMBL/GenBank/DDBJ databases">
        <authorList>
            <person name="Ma L."/>
            <person name="Liu K.-W."/>
            <person name="Li Z."/>
            <person name="Hsiao Y.-Y."/>
            <person name="Qi Y."/>
            <person name="Fu T."/>
            <person name="Tang G."/>
            <person name="Zhang D."/>
            <person name="Sun W.-H."/>
            <person name="Liu D.-K."/>
            <person name="Li Y."/>
            <person name="Chen G.-Z."/>
            <person name="Liu X.-D."/>
            <person name="Liao X.-Y."/>
            <person name="Jiang Y.-T."/>
            <person name="Yu X."/>
            <person name="Hao Y."/>
            <person name="Huang J."/>
            <person name="Zhao X.-W."/>
            <person name="Ke S."/>
            <person name="Chen Y.-Y."/>
            <person name="Wu W.-L."/>
            <person name="Hsu J.-L."/>
            <person name="Lin Y.-F."/>
            <person name="Huang M.-D."/>
            <person name="Li C.-Y."/>
            <person name="Huang L."/>
            <person name="Wang Z.-W."/>
            <person name="Zhao X."/>
            <person name="Zhong W.-Y."/>
            <person name="Peng D.-H."/>
            <person name="Ahmad S."/>
            <person name="Lan S."/>
            <person name="Zhang J.-S."/>
            <person name="Tsai W.-C."/>
            <person name="Van De Peer Y."/>
            <person name="Liu Z.-J."/>
        </authorList>
    </citation>
    <scope>NUCLEOTIDE SEQUENCE</scope>
    <source>
        <strain evidence="2">CP</strain>
        <tissue evidence="2">Leaves</tissue>
    </source>
</reference>
<evidence type="ECO:0000313" key="3">
    <source>
        <dbReference type="Proteomes" id="UP001180020"/>
    </source>
</evidence>
<proteinExistence type="predicted"/>